<evidence type="ECO:0000256" key="2">
    <source>
        <dbReference type="ARBA" id="ARBA00023015"/>
    </source>
</evidence>
<feature type="domain" description="RNA polymerase sigma factor 70 region 4 type 2" evidence="6">
    <location>
        <begin position="132"/>
        <end position="183"/>
    </location>
</feature>
<dbReference type="Pfam" id="PF04542">
    <property type="entry name" value="Sigma70_r2"/>
    <property type="match status" value="1"/>
</dbReference>
<keyword evidence="4" id="KW-0804">Transcription</keyword>
<evidence type="ECO:0000259" key="5">
    <source>
        <dbReference type="Pfam" id="PF04542"/>
    </source>
</evidence>
<dbReference type="PANTHER" id="PTHR43133:SF46">
    <property type="entry name" value="RNA POLYMERASE SIGMA-70 FACTOR ECF SUBFAMILY"/>
    <property type="match status" value="1"/>
</dbReference>
<evidence type="ECO:0000256" key="1">
    <source>
        <dbReference type="ARBA" id="ARBA00010641"/>
    </source>
</evidence>
<dbReference type="InterPro" id="IPR014284">
    <property type="entry name" value="RNA_pol_sigma-70_dom"/>
</dbReference>
<dbReference type="InterPro" id="IPR007627">
    <property type="entry name" value="RNA_pol_sigma70_r2"/>
</dbReference>
<evidence type="ECO:0000259" key="6">
    <source>
        <dbReference type="Pfam" id="PF08281"/>
    </source>
</evidence>
<keyword evidence="2" id="KW-0805">Transcription regulation</keyword>
<dbReference type="CDD" id="cd06171">
    <property type="entry name" value="Sigma70_r4"/>
    <property type="match status" value="1"/>
</dbReference>
<dbReference type="InterPro" id="IPR036388">
    <property type="entry name" value="WH-like_DNA-bd_sf"/>
</dbReference>
<dbReference type="EMBL" id="LMZQ01000076">
    <property type="protein sequence ID" value="KRT12996.1"/>
    <property type="molecule type" value="Genomic_DNA"/>
</dbReference>
<dbReference type="Pfam" id="PF08281">
    <property type="entry name" value="Sigma70_r4_2"/>
    <property type="match status" value="1"/>
</dbReference>
<dbReference type="InterPro" id="IPR013324">
    <property type="entry name" value="RNA_pol_sigma_r3/r4-like"/>
</dbReference>
<name>A0A0T5VHF7_9SPHI</name>
<dbReference type="SUPFAM" id="SSF88659">
    <property type="entry name" value="Sigma3 and sigma4 domains of RNA polymerase sigma factors"/>
    <property type="match status" value="1"/>
</dbReference>
<dbReference type="InterPro" id="IPR013249">
    <property type="entry name" value="RNA_pol_sigma70_r4_t2"/>
</dbReference>
<evidence type="ECO:0000256" key="4">
    <source>
        <dbReference type="ARBA" id="ARBA00023163"/>
    </source>
</evidence>
<dbReference type="GO" id="GO:0016987">
    <property type="term" value="F:sigma factor activity"/>
    <property type="evidence" value="ECO:0007669"/>
    <property type="project" value="UniProtKB-KW"/>
</dbReference>
<dbReference type="Gene3D" id="1.10.10.10">
    <property type="entry name" value="Winged helix-like DNA-binding domain superfamily/Winged helix DNA-binding domain"/>
    <property type="match status" value="1"/>
</dbReference>
<keyword evidence="8" id="KW-1185">Reference proteome</keyword>
<dbReference type="GO" id="GO:0003677">
    <property type="term" value="F:DNA binding"/>
    <property type="evidence" value="ECO:0007669"/>
    <property type="project" value="InterPro"/>
</dbReference>
<dbReference type="STRING" id="687842.ASU31_26935"/>
<dbReference type="Proteomes" id="UP000051950">
    <property type="component" value="Unassembled WGS sequence"/>
</dbReference>
<evidence type="ECO:0000313" key="8">
    <source>
        <dbReference type="Proteomes" id="UP000051950"/>
    </source>
</evidence>
<comment type="caution">
    <text evidence="7">The sequence shown here is derived from an EMBL/GenBank/DDBJ whole genome shotgun (WGS) entry which is preliminary data.</text>
</comment>
<accession>A0A0T5VHF7</accession>
<dbReference type="SUPFAM" id="SSF88946">
    <property type="entry name" value="Sigma2 domain of RNA polymerase sigma factors"/>
    <property type="match status" value="1"/>
</dbReference>
<feature type="domain" description="RNA polymerase sigma-70 region 2" evidence="5">
    <location>
        <begin position="33"/>
        <end position="98"/>
    </location>
</feature>
<gene>
    <name evidence="7" type="ORF">ASU31_26935</name>
</gene>
<sequence>MYIPKKQQTMSKEAYRDLWTSFINGDDGAMKLLYTEFADMLYSFGLRFTTDTELVKDAIQDLFVDLFKYHRTLAIEVNVKSYLFTSLKRKICLVLKKRAAEINQHFEIPFLLSGSMEEQIINDERQSELLGKLSRQLELLPSRQKEALYLRFNSELDYEEISAIMNVSLETCRTLVYRGIKQLRERMVVSHIYKILA</sequence>
<dbReference type="InterPro" id="IPR013325">
    <property type="entry name" value="RNA_pol_sigma_r2"/>
</dbReference>
<dbReference type="InterPro" id="IPR039425">
    <property type="entry name" value="RNA_pol_sigma-70-like"/>
</dbReference>
<proteinExistence type="inferred from homology"/>
<dbReference type="PANTHER" id="PTHR43133">
    <property type="entry name" value="RNA POLYMERASE ECF-TYPE SIGMA FACTO"/>
    <property type="match status" value="1"/>
</dbReference>
<dbReference type="OrthoDB" id="9150024at2"/>
<dbReference type="GO" id="GO:0006352">
    <property type="term" value="P:DNA-templated transcription initiation"/>
    <property type="evidence" value="ECO:0007669"/>
    <property type="project" value="InterPro"/>
</dbReference>
<dbReference type="Gene3D" id="1.10.1740.10">
    <property type="match status" value="1"/>
</dbReference>
<evidence type="ECO:0000256" key="3">
    <source>
        <dbReference type="ARBA" id="ARBA00023082"/>
    </source>
</evidence>
<dbReference type="AlphaFoldDB" id="A0A0T5VHF7"/>
<reference evidence="7 8" key="1">
    <citation type="submission" date="2015-11" db="EMBL/GenBank/DDBJ databases">
        <title>Sequence of Pedobacter ginsenosidimutans.</title>
        <authorList>
            <person name="Carson E."/>
            <person name="Keyser V."/>
            <person name="Newman J."/>
            <person name="Miller J."/>
        </authorList>
    </citation>
    <scope>NUCLEOTIDE SEQUENCE [LARGE SCALE GENOMIC DNA]</scope>
    <source>
        <strain evidence="7 8">KACC 14530</strain>
    </source>
</reference>
<protein>
    <recommendedName>
        <fullName evidence="9">RNA polymerase sigma factor 70 region 4 type 2 domain-containing protein</fullName>
    </recommendedName>
</protein>
<dbReference type="NCBIfam" id="TIGR02937">
    <property type="entry name" value="sigma70-ECF"/>
    <property type="match status" value="1"/>
</dbReference>
<evidence type="ECO:0008006" key="9">
    <source>
        <dbReference type="Google" id="ProtNLM"/>
    </source>
</evidence>
<keyword evidence="3" id="KW-0731">Sigma factor</keyword>
<evidence type="ECO:0000313" key="7">
    <source>
        <dbReference type="EMBL" id="KRT12996.1"/>
    </source>
</evidence>
<organism evidence="7 8">
    <name type="scientific">Pedobacter ginsenosidimutans</name>
    <dbReference type="NCBI Taxonomy" id="687842"/>
    <lineage>
        <taxon>Bacteria</taxon>
        <taxon>Pseudomonadati</taxon>
        <taxon>Bacteroidota</taxon>
        <taxon>Sphingobacteriia</taxon>
        <taxon>Sphingobacteriales</taxon>
        <taxon>Sphingobacteriaceae</taxon>
        <taxon>Pedobacter</taxon>
    </lineage>
</organism>
<comment type="similarity">
    <text evidence="1">Belongs to the sigma-70 factor family. ECF subfamily.</text>
</comment>